<dbReference type="RefSeq" id="WP_201024051.1">
    <property type="nucleotide sequence ID" value="NZ_BOVJ01000100.1"/>
</dbReference>
<sequence>MARKKERQPKKEPTLAPGMDTHNSLEEEPTAEEAARGNYTEVTRLYLDRTPED</sequence>
<comment type="caution">
    <text evidence="2">The sequence shown here is derived from an EMBL/GenBank/DDBJ whole genome shotgun (WGS) entry which is preliminary data.</text>
</comment>
<accession>A0ABQ4N8J3</accession>
<reference evidence="2 3" key="1">
    <citation type="submission" date="2021-04" db="EMBL/GenBank/DDBJ databases">
        <title>Draft genome sequence of Paenibacillus cisolokensis, LC2-13A.</title>
        <authorList>
            <person name="Uke A."/>
            <person name="Chhe C."/>
            <person name="Baramee S."/>
            <person name="Kosugi A."/>
        </authorList>
    </citation>
    <scope>NUCLEOTIDE SEQUENCE [LARGE SCALE GENOMIC DNA]</scope>
    <source>
        <strain evidence="2 3">LC2-13A</strain>
    </source>
</reference>
<proteinExistence type="predicted"/>
<evidence type="ECO:0000256" key="1">
    <source>
        <dbReference type="SAM" id="MobiDB-lite"/>
    </source>
</evidence>
<protein>
    <submittedName>
        <fullName evidence="2">Uncharacterized protein</fullName>
    </submittedName>
</protein>
<organism evidence="2 3">
    <name type="scientific">Paenibacillus cisolokensis</name>
    <dbReference type="NCBI Taxonomy" id="1658519"/>
    <lineage>
        <taxon>Bacteria</taxon>
        <taxon>Bacillati</taxon>
        <taxon>Bacillota</taxon>
        <taxon>Bacilli</taxon>
        <taxon>Bacillales</taxon>
        <taxon>Paenibacillaceae</taxon>
        <taxon>Paenibacillus</taxon>
    </lineage>
</organism>
<keyword evidence="3" id="KW-1185">Reference proteome</keyword>
<gene>
    <name evidence="2" type="ORF">PACILC2_31120</name>
</gene>
<evidence type="ECO:0000313" key="3">
    <source>
        <dbReference type="Proteomes" id="UP000680304"/>
    </source>
</evidence>
<dbReference type="Proteomes" id="UP000680304">
    <property type="component" value="Unassembled WGS sequence"/>
</dbReference>
<dbReference type="EMBL" id="BOVJ01000100">
    <property type="protein sequence ID" value="GIQ64544.1"/>
    <property type="molecule type" value="Genomic_DNA"/>
</dbReference>
<evidence type="ECO:0000313" key="2">
    <source>
        <dbReference type="EMBL" id="GIQ64544.1"/>
    </source>
</evidence>
<name>A0ABQ4N8J3_9BACL</name>
<feature type="region of interest" description="Disordered" evidence="1">
    <location>
        <begin position="1"/>
        <end position="53"/>
    </location>
</feature>